<evidence type="ECO:0000256" key="1">
    <source>
        <dbReference type="SAM" id="Phobius"/>
    </source>
</evidence>
<dbReference type="PANTHER" id="PTHR40547">
    <property type="entry name" value="SLL0298 PROTEIN"/>
    <property type="match status" value="1"/>
</dbReference>
<gene>
    <name evidence="3" type="ORF">GCM10009104_10400</name>
</gene>
<keyword evidence="4" id="KW-1185">Reference proteome</keyword>
<accession>A0ABN1I3Q4</accession>
<feature type="transmembrane region" description="Helical" evidence="1">
    <location>
        <begin position="23"/>
        <end position="51"/>
    </location>
</feature>
<name>A0ABN1I3Q4_9GAMM</name>
<comment type="caution">
    <text evidence="3">The sequence shown here is derived from an EMBL/GenBank/DDBJ whole genome shotgun (WGS) entry which is preliminary data.</text>
</comment>
<organism evidence="3 4">
    <name type="scientific">Marinobacterium maritimum</name>
    <dbReference type="NCBI Taxonomy" id="500162"/>
    <lineage>
        <taxon>Bacteria</taxon>
        <taxon>Pseudomonadati</taxon>
        <taxon>Pseudomonadota</taxon>
        <taxon>Gammaproteobacteria</taxon>
        <taxon>Oceanospirillales</taxon>
        <taxon>Oceanospirillaceae</taxon>
        <taxon>Marinobacterium</taxon>
    </lineage>
</organism>
<evidence type="ECO:0000259" key="2">
    <source>
        <dbReference type="Pfam" id="PF09835"/>
    </source>
</evidence>
<sequence length="73" mass="8609">MESGPAHQWSWDLATMQAEFASIWWPLLLGSLVCGIAFSLLGYVTISRFWIWHVGRSWRKRVQLRSKRKHNSH</sequence>
<dbReference type="Pfam" id="PF09835">
    <property type="entry name" value="DUF2062"/>
    <property type="match status" value="1"/>
</dbReference>
<proteinExistence type="predicted"/>
<dbReference type="InterPro" id="IPR018639">
    <property type="entry name" value="DUF2062"/>
</dbReference>
<dbReference type="EMBL" id="BAAAET010000001">
    <property type="protein sequence ID" value="GAA0686449.1"/>
    <property type="molecule type" value="Genomic_DNA"/>
</dbReference>
<feature type="domain" description="DUF2062" evidence="2">
    <location>
        <begin position="8"/>
        <end position="59"/>
    </location>
</feature>
<keyword evidence="1" id="KW-1133">Transmembrane helix</keyword>
<dbReference type="PANTHER" id="PTHR40547:SF1">
    <property type="entry name" value="SLL0298 PROTEIN"/>
    <property type="match status" value="1"/>
</dbReference>
<evidence type="ECO:0000313" key="3">
    <source>
        <dbReference type="EMBL" id="GAA0686449.1"/>
    </source>
</evidence>
<protein>
    <recommendedName>
        <fullName evidence="2">DUF2062 domain-containing protein</fullName>
    </recommendedName>
</protein>
<dbReference type="Proteomes" id="UP001499915">
    <property type="component" value="Unassembled WGS sequence"/>
</dbReference>
<keyword evidence="1" id="KW-0472">Membrane</keyword>
<reference evidence="3 4" key="1">
    <citation type="journal article" date="2019" name="Int. J. Syst. Evol. Microbiol.">
        <title>The Global Catalogue of Microorganisms (GCM) 10K type strain sequencing project: providing services to taxonomists for standard genome sequencing and annotation.</title>
        <authorList>
            <consortium name="The Broad Institute Genomics Platform"/>
            <consortium name="The Broad Institute Genome Sequencing Center for Infectious Disease"/>
            <person name="Wu L."/>
            <person name="Ma J."/>
        </authorList>
    </citation>
    <scope>NUCLEOTIDE SEQUENCE [LARGE SCALE GENOMIC DNA]</scope>
    <source>
        <strain evidence="3 4">JCM 15134</strain>
    </source>
</reference>
<evidence type="ECO:0000313" key="4">
    <source>
        <dbReference type="Proteomes" id="UP001499915"/>
    </source>
</evidence>
<keyword evidence="1" id="KW-0812">Transmembrane</keyword>